<dbReference type="Proteomes" id="UP000053825">
    <property type="component" value="Unassembled WGS sequence"/>
</dbReference>
<dbReference type="GO" id="GO:0007030">
    <property type="term" value="P:Golgi organization"/>
    <property type="evidence" value="ECO:0007669"/>
    <property type="project" value="TreeGrafter"/>
</dbReference>
<evidence type="ECO:0000313" key="5">
    <source>
        <dbReference type="EMBL" id="KOC61053.1"/>
    </source>
</evidence>
<dbReference type="AlphaFoldDB" id="A0A0L7QQZ6"/>
<evidence type="ECO:0000256" key="3">
    <source>
        <dbReference type="ARBA" id="ARBA00022707"/>
    </source>
</evidence>
<keyword evidence="6" id="KW-1185">Reference proteome</keyword>
<evidence type="ECO:0000256" key="4">
    <source>
        <dbReference type="ARBA" id="ARBA00023288"/>
    </source>
</evidence>
<dbReference type="EMBL" id="KQ414784">
    <property type="protein sequence ID" value="KOC61053.1"/>
    <property type="molecule type" value="Genomic_DNA"/>
</dbReference>
<dbReference type="PANTHER" id="PTHR12895">
    <property type="entry name" value="DYMECLIN"/>
    <property type="match status" value="1"/>
</dbReference>
<keyword evidence="3" id="KW-0519">Myristate</keyword>
<dbReference type="InterPro" id="IPR019142">
    <property type="entry name" value="Dymeclin"/>
</dbReference>
<dbReference type="PANTHER" id="PTHR12895:SF9">
    <property type="entry name" value="DYMECLIN"/>
    <property type="match status" value="1"/>
</dbReference>
<feature type="non-terminal residue" evidence="5">
    <location>
        <position position="319"/>
    </location>
</feature>
<dbReference type="STRING" id="597456.A0A0L7QQZ6"/>
<reference evidence="5 6" key="1">
    <citation type="submission" date="2015-07" db="EMBL/GenBank/DDBJ databases">
        <title>The genome of Habropoda laboriosa.</title>
        <authorList>
            <person name="Pan H."/>
            <person name="Kapheim K."/>
        </authorList>
    </citation>
    <scope>NUCLEOTIDE SEQUENCE [LARGE SCALE GENOMIC DNA]</scope>
    <source>
        <strain evidence="5">0110345459</strain>
    </source>
</reference>
<proteinExistence type="inferred from homology"/>
<protein>
    <recommendedName>
        <fullName evidence="2">Dymeclin</fullName>
    </recommendedName>
</protein>
<dbReference type="Pfam" id="PF09742">
    <property type="entry name" value="Dymeclin"/>
    <property type="match status" value="1"/>
</dbReference>
<dbReference type="GO" id="GO:0005794">
    <property type="term" value="C:Golgi apparatus"/>
    <property type="evidence" value="ECO:0007669"/>
    <property type="project" value="TreeGrafter"/>
</dbReference>
<keyword evidence="4" id="KW-0449">Lipoprotein</keyword>
<organism evidence="5 6">
    <name type="scientific">Habropoda laboriosa</name>
    <dbReference type="NCBI Taxonomy" id="597456"/>
    <lineage>
        <taxon>Eukaryota</taxon>
        <taxon>Metazoa</taxon>
        <taxon>Ecdysozoa</taxon>
        <taxon>Arthropoda</taxon>
        <taxon>Hexapoda</taxon>
        <taxon>Insecta</taxon>
        <taxon>Pterygota</taxon>
        <taxon>Neoptera</taxon>
        <taxon>Endopterygota</taxon>
        <taxon>Hymenoptera</taxon>
        <taxon>Apocrita</taxon>
        <taxon>Aculeata</taxon>
        <taxon>Apoidea</taxon>
        <taxon>Anthophila</taxon>
        <taxon>Apidae</taxon>
        <taxon>Habropoda</taxon>
    </lineage>
</organism>
<name>A0A0L7QQZ6_9HYME</name>
<accession>A0A0L7QQZ6</accession>
<evidence type="ECO:0000256" key="2">
    <source>
        <dbReference type="ARBA" id="ARBA00015736"/>
    </source>
</evidence>
<sequence>MGTTPSRYDDLSKNIYLERFCGKKSILPNDPFWDTFLSYNVRPPVTRNDQIELDSRLDSSCQQLLANNLTTGNFGSLIQVALMYASHLLEPMQNKKMTSAWHTYNALFAVRCILKYLIETVGEEEMIKHIEAPQVPVSTQSNSSYRLEDLFEALVDVITDVPICNQFRYVVHLEAINCLLVLLSVQLFSQTAAEYSCIYRIAMHSQSSEHAPAMVCTLLHNFVQQEHAPPGLLAQQPGGSIVFSIAAGLWNVITMGMGSSLKNVQVTSNGTSEEEERKRDTETPLASQSLLLLLVLTNHCTAIQNPYRNALFTFVDMQG</sequence>
<comment type="similarity">
    <text evidence="1">Belongs to the dymeclin family.</text>
</comment>
<evidence type="ECO:0000313" key="6">
    <source>
        <dbReference type="Proteomes" id="UP000053825"/>
    </source>
</evidence>
<dbReference type="OrthoDB" id="10253409at2759"/>
<evidence type="ECO:0000256" key="1">
    <source>
        <dbReference type="ARBA" id="ARBA00010603"/>
    </source>
</evidence>
<gene>
    <name evidence="5" type="ORF">WH47_04318</name>
</gene>